<dbReference type="PROSITE" id="PS00141">
    <property type="entry name" value="ASP_PROTEASE"/>
    <property type="match status" value="1"/>
</dbReference>
<evidence type="ECO:0000256" key="3">
    <source>
        <dbReference type="PROSITE-ProRule" id="PRU00047"/>
    </source>
</evidence>
<evidence type="ECO:0000256" key="4">
    <source>
        <dbReference type="PROSITE-ProRule" id="PRU00221"/>
    </source>
</evidence>
<evidence type="ECO:0000313" key="8">
    <source>
        <dbReference type="EMBL" id="KAG2471186.1"/>
    </source>
</evidence>
<dbReference type="InterPro" id="IPR001810">
    <property type="entry name" value="F-box_dom"/>
</dbReference>
<feature type="non-terminal residue" evidence="8">
    <location>
        <position position="1"/>
    </location>
</feature>
<evidence type="ECO:0000259" key="7">
    <source>
        <dbReference type="PROSITE" id="PS50181"/>
    </source>
</evidence>
<dbReference type="PROSITE" id="PS50082">
    <property type="entry name" value="WD_REPEATS_2"/>
    <property type="match status" value="2"/>
</dbReference>
<dbReference type="Pfam" id="PF12937">
    <property type="entry name" value="F-box-like"/>
    <property type="match status" value="1"/>
</dbReference>
<keyword evidence="3" id="KW-0479">Metal-binding</keyword>
<dbReference type="InterPro" id="IPR001680">
    <property type="entry name" value="WD40_rpt"/>
</dbReference>
<dbReference type="GO" id="GO:0004190">
    <property type="term" value="F:aspartic-type endopeptidase activity"/>
    <property type="evidence" value="ECO:0007669"/>
    <property type="project" value="InterPro"/>
</dbReference>
<dbReference type="PROSITE" id="PS50181">
    <property type="entry name" value="FBOX"/>
    <property type="match status" value="1"/>
</dbReference>
<dbReference type="Proteomes" id="UP000886611">
    <property type="component" value="Unassembled WGS sequence"/>
</dbReference>
<dbReference type="SUPFAM" id="SSF81383">
    <property type="entry name" value="F-box domain"/>
    <property type="match status" value="1"/>
</dbReference>
<dbReference type="GO" id="GO:0003676">
    <property type="term" value="F:nucleic acid binding"/>
    <property type="evidence" value="ECO:0007669"/>
    <property type="project" value="InterPro"/>
</dbReference>
<accession>A0A8X7XNG1</accession>
<evidence type="ECO:0000256" key="1">
    <source>
        <dbReference type="ARBA" id="ARBA00022574"/>
    </source>
</evidence>
<protein>
    <submittedName>
        <fullName evidence="8">FBXW9 protein</fullName>
    </submittedName>
</protein>
<keyword evidence="1 4" id="KW-0853">WD repeat</keyword>
<dbReference type="EMBL" id="JAATIS010000094">
    <property type="protein sequence ID" value="KAG2471186.1"/>
    <property type="molecule type" value="Genomic_DNA"/>
</dbReference>
<dbReference type="GO" id="GO:0008270">
    <property type="term" value="F:zinc ion binding"/>
    <property type="evidence" value="ECO:0007669"/>
    <property type="project" value="UniProtKB-KW"/>
</dbReference>
<evidence type="ECO:0000256" key="5">
    <source>
        <dbReference type="SAM" id="MobiDB-lite"/>
    </source>
</evidence>
<dbReference type="InterPro" id="IPR036322">
    <property type="entry name" value="WD40_repeat_dom_sf"/>
</dbReference>
<dbReference type="GO" id="GO:0006508">
    <property type="term" value="P:proteolysis"/>
    <property type="evidence" value="ECO:0007669"/>
    <property type="project" value="InterPro"/>
</dbReference>
<feature type="non-terminal residue" evidence="8">
    <location>
        <position position="790"/>
    </location>
</feature>
<dbReference type="InterPro" id="IPR015943">
    <property type="entry name" value="WD40/YVTN_repeat-like_dom_sf"/>
</dbReference>
<dbReference type="InterPro" id="IPR001878">
    <property type="entry name" value="Znf_CCHC"/>
</dbReference>
<keyword evidence="3" id="KW-0863">Zinc-finger</keyword>
<name>A0A8X7XNG1_POLSE</name>
<dbReference type="SMART" id="SM00320">
    <property type="entry name" value="WD40"/>
    <property type="match status" value="5"/>
</dbReference>
<dbReference type="InterPro" id="IPR036875">
    <property type="entry name" value="Znf_CCHC_sf"/>
</dbReference>
<dbReference type="CDD" id="cd00303">
    <property type="entry name" value="retropepsin_like"/>
    <property type="match status" value="1"/>
</dbReference>
<evidence type="ECO:0000256" key="2">
    <source>
        <dbReference type="ARBA" id="ARBA00022737"/>
    </source>
</evidence>
<comment type="caution">
    <text evidence="8">The sequence shown here is derived from an EMBL/GenBank/DDBJ whole genome shotgun (WGS) entry which is preliminary data.</text>
</comment>
<organism evidence="8 9">
    <name type="scientific">Polypterus senegalus</name>
    <name type="common">Senegal bichir</name>
    <dbReference type="NCBI Taxonomy" id="55291"/>
    <lineage>
        <taxon>Eukaryota</taxon>
        <taxon>Metazoa</taxon>
        <taxon>Chordata</taxon>
        <taxon>Craniata</taxon>
        <taxon>Vertebrata</taxon>
        <taxon>Euteleostomi</taxon>
        <taxon>Actinopterygii</taxon>
        <taxon>Polypteriformes</taxon>
        <taxon>Polypteridae</taxon>
        <taxon>Polypterus</taxon>
    </lineage>
</organism>
<keyword evidence="9" id="KW-1185">Reference proteome</keyword>
<dbReference type="PANTHER" id="PTHR19855:SF34">
    <property type="entry name" value="F-BOX_WD REPEAT-CONTAINING PROTEIN 9"/>
    <property type="match status" value="1"/>
</dbReference>
<feature type="repeat" description="WD" evidence="4">
    <location>
        <begin position="507"/>
        <end position="542"/>
    </location>
</feature>
<dbReference type="SMART" id="SM00256">
    <property type="entry name" value="FBOX"/>
    <property type="match status" value="1"/>
</dbReference>
<dbReference type="PROSITE" id="PS50294">
    <property type="entry name" value="WD_REPEATS_REGION"/>
    <property type="match status" value="1"/>
</dbReference>
<dbReference type="Gene3D" id="2.130.10.10">
    <property type="entry name" value="YVTN repeat-like/Quinoprotein amine dehydrogenase"/>
    <property type="match status" value="1"/>
</dbReference>
<dbReference type="InterPro" id="IPR020472">
    <property type="entry name" value="WD40_PAC1"/>
</dbReference>
<keyword evidence="3" id="KW-0862">Zinc</keyword>
<sequence length="790" mass="86711">MGRWLRPEGPQAQKVVKQVACEGLVNAMPSSLAQQVRRHPYKDMPGILEVLERQLAVLRVREAEKSAHGNRQGRVANPEPPRRAAEAPVRPKEKPASPRCYKCGEVGHLLPACPLNNTAAPMDCTWDSSERYCTPSHPLAIPNMGVVLLNGHTVLALFDSGSNITIVARRFVLPRQWLKQHLLVTCVHGGTKSYRSAQCYITWKGELTKLMVAVLPEPPYPVILGHDWSEKNCGKTLTTPGASLDLVMRGQGAPPAVSTPCSGAGPSGAGSSGDASSAMFPDPEDSAGEGTSQGTLLRASPQDPLGSLDHQFWSTPASFKREQWNDDSLRFARNAESSGQCELTTPEPEQNLENGCEEDVGACNEAGEAQRYMDHMWRSAGCDIRQPVEEEEFWSKPQPVLPSSFPRSPVDGAPGHVGLLSLPWELLLEIISYLPARFILTVLPQVCRTLQALVSDRVTWRLRAQKQLMAAFPLTEDEDFDWPKACSELEEHLSHWSDGKAEHFSLVDGHFATVDTVLLLEGGNLCVSGSRDRNVRMWDLKNLGQPSSEVLLGTLGKERSGTHKGWVWCLASRGNQLCSGSFDSTIKLWDMGSSGALITEVTGKAAVLCLFCLPDVLVAGSYDKKVTVYDPRAANPLVKSLRLHNKAVLCLAADDQYIISGSDDHTVVVFDRRAGKVLQKMQLSSYLLSFSYQYPQLWAGDNQGMLHTYECQAGLFQPIKKFNVGHSSLITGIHHTLSSLYTCSTDRTIKVHVPSVPPKTLCTLHHWEVVNGVSNMAELLFCVVFTVLSL</sequence>
<dbReference type="PRINTS" id="PR00320">
    <property type="entry name" value="GPROTEINBRPT"/>
</dbReference>
<feature type="domain" description="CCHC-type" evidence="6">
    <location>
        <begin position="99"/>
        <end position="114"/>
    </location>
</feature>
<dbReference type="SUPFAM" id="SSF50978">
    <property type="entry name" value="WD40 repeat-like"/>
    <property type="match status" value="1"/>
</dbReference>
<dbReference type="SUPFAM" id="SSF50630">
    <property type="entry name" value="Acid proteases"/>
    <property type="match status" value="1"/>
</dbReference>
<feature type="region of interest" description="Disordered" evidence="5">
    <location>
        <begin position="246"/>
        <end position="311"/>
    </location>
</feature>
<dbReference type="Pfam" id="PF00400">
    <property type="entry name" value="WD40"/>
    <property type="match status" value="4"/>
</dbReference>
<gene>
    <name evidence="8" type="primary">Fbxw9</name>
    <name evidence="8" type="ORF">GTO96_0006548</name>
</gene>
<keyword evidence="2" id="KW-0677">Repeat</keyword>
<dbReference type="InterPro" id="IPR001969">
    <property type="entry name" value="Aspartic_peptidase_AS"/>
</dbReference>
<dbReference type="InterPro" id="IPR019775">
    <property type="entry name" value="WD40_repeat_CS"/>
</dbReference>
<dbReference type="InterPro" id="IPR036047">
    <property type="entry name" value="F-box-like_dom_sf"/>
</dbReference>
<feature type="region of interest" description="Disordered" evidence="5">
    <location>
        <begin position="63"/>
        <end position="95"/>
    </location>
</feature>
<dbReference type="Gene3D" id="2.40.70.10">
    <property type="entry name" value="Acid Proteases"/>
    <property type="match status" value="1"/>
</dbReference>
<dbReference type="AlphaFoldDB" id="A0A8X7XNG1"/>
<dbReference type="PANTHER" id="PTHR19855">
    <property type="entry name" value="WD40 REPEAT PROTEIN 12, 37"/>
    <property type="match status" value="1"/>
</dbReference>
<dbReference type="SUPFAM" id="SSF57756">
    <property type="entry name" value="Retrovirus zinc finger-like domains"/>
    <property type="match status" value="1"/>
</dbReference>
<proteinExistence type="predicted"/>
<evidence type="ECO:0000259" key="6">
    <source>
        <dbReference type="PROSITE" id="PS50158"/>
    </source>
</evidence>
<feature type="compositionally biased region" description="Basic and acidic residues" evidence="5">
    <location>
        <begin position="80"/>
        <end position="95"/>
    </location>
</feature>
<dbReference type="PROSITE" id="PS00678">
    <property type="entry name" value="WD_REPEATS_1"/>
    <property type="match status" value="2"/>
</dbReference>
<dbReference type="PROSITE" id="PS50158">
    <property type="entry name" value="ZF_CCHC"/>
    <property type="match status" value="1"/>
</dbReference>
<feature type="domain" description="F-box" evidence="7">
    <location>
        <begin position="416"/>
        <end position="463"/>
    </location>
</feature>
<dbReference type="InterPro" id="IPR021109">
    <property type="entry name" value="Peptidase_aspartic_dom_sf"/>
</dbReference>
<evidence type="ECO:0000313" key="9">
    <source>
        <dbReference type="Proteomes" id="UP000886611"/>
    </source>
</evidence>
<dbReference type="Gene3D" id="1.20.1280.50">
    <property type="match status" value="1"/>
</dbReference>
<feature type="repeat" description="WD" evidence="4">
    <location>
        <begin position="574"/>
        <end position="599"/>
    </location>
</feature>
<reference evidence="8 9" key="1">
    <citation type="journal article" date="2021" name="Cell">
        <title>Tracing the genetic footprints of vertebrate landing in non-teleost ray-finned fishes.</title>
        <authorList>
            <person name="Bi X."/>
            <person name="Wang K."/>
            <person name="Yang L."/>
            <person name="Pan H."/>
            <person name="Jiang H."/>
            <person name="Wei Q."/>
            <person name="Fang M."/>
            <person name="Yu H."/>
            <person name="Zhu C."/>
            <person name="Cai Y."/>
            <person name="He Y."/>
            <person name="Gan X."/>
            <person name="Zeng H."/>
            <person name="Yu D."/>
            <person name="Zhu Y."/>
            <person name="Jiang H."/>
            <person name="Qiu Q."/>
            <person name="Yang H."/>
            <person name="Zhang Y.E."/>
            <person name="Wang W."/>
            <person name="Zhu M."/>
            <person name="He S."/>
            <person name="Zhang G."/>
        </authorList>
    </citation>
    <scope>NUCLEOTIDE SEQUENCE [LARGE SCALE GENOMIC DNA]</scope>
    <source>
        <strain evidence="8">Bchr_013</strain>
    </source>
</reference>